<feature type="region of interest" description="Disordered" evidence="1">
    <location>
        <begin position="39"/>
        <end position="66"/>
    </location>
</feature>
<sequence length="66" mass="6961">MQHGVVNPKVKGQVAVVLTGRAVVTDTLQKIATEAFAGHTAADRHRIAAENRAAPATTDRPATPEF</sequence>
<dbReference type="STRING" id="1908205.BKG60_17220"/>
<dbReference type="AlphaFoldDB" id="A0A1Q9W9Q9"/>
<protein>
    <submittedName>
        <fullName evidence="2">Uncharacterized protein</fullName>
    </submittedName>
</protein>
<comment type="caution">
    <text evidence="2">The sequence shown here is derived from an EMBL/GenBank/DDBJ whole genome shotgun (WGS) entry which is preliminary data.</text>
</comment>
<accession>A0A1Q9W9Q9</accession>
<evidence type="ECO:0000313" key="2">
    <source>
        <dbReference type="EMBL" id="OHU01058.1"/>
    </source>
</evidence>
<name>A0A1Q9W9Q9_9MYCO</name>
<dbReference type="EMBL" id="MLHV01000008">
    <property type="protein sequence ID" value="OHU01058.1"/>
    <property type="molecule type" value="Genomic_DNA"/>
</dbReference>
<gene>
    <name evidence="2" type="ORF">BKG61_10730</name>
</gene>
<organism evidence="2 3">
    <name type="scientific">Mycobacterium syngnathidarum</name>
    <dbReference type="NCBI Taxonomy" id="1908205"/>
    <lineage>
        <taxon>Bacteria</taxon>
        <taxon>Bacillati</taxon>
        <taxon>Actinomycetota</taxon>
        <taxon>Actinomycetes</taxon>
        <taxon>Mycobacteriales</taxon>
        <taxon>Mycobacteriaceae</taxon>
        <taxon>Mycobacterium</taxon>
    </lineage>
</organism>
<proteinExistence type="predicted"/>
<evidence type="ECO:0000313" key="3">
    <source>
        <dbReference type="Proteomes" id="UP000179636"/>
    </source>
</evidence>
<feature type="compositionally biased region" description="Low complexity" evidence="1">
    <location>
        <begin position="52"/>
        <end position="66"/>
    </location>
</feature>
<keyword evidence="3" id="KW-1185">Reference proteome</keyword>
<accession>A0A1S1K5Q2</accession>
<reference evidence="2 3" key="1">
    <citation type="submission" date="2016-10" db="EMBL/GenBank/DDBJ databases">
        <title>Evaluation of Human, Animal and Environmental Mycobacterium chelonae Isolates by Core Genome Phylogenomic Analysis, Targeted Gene Comparison, and Anti-microbial Susceptibility Patterns: A Tale of Mistaken Identities.</title>
        <authorList>
            <person name="Fogelson S.B."/>
            <person name="Camus A.C."/>
            <person name="Lorenz W."/>
            <person name="Vasireddy R."/>
            <person name="Vasireddy S."/>
            <person name="Smith T."/>
            <person name="Brown-Elliott B.A."/>
            <person name="Wallace R.J.Jr."/>
            <person name="Hasan N.A."/>
            <person name="Reischl U."/>
            <person name="Sanchez S."/>
        </authorList>
    </citation>
    <scope>NUCLEOTIDE SEQUENCE [LARGE SCALE GENOMIC DNA]</scope>
    <source>
        <strain evidence="2 3">24999</strain>
    </source>
</reference>
<evidence type="ECO:0000256" key="1">
    <source>
        <dbReference type="SAM" id="MobiDB-lite"/>
    </source>
</evidence>
<dbReference type="Proteomes" id="UP000179636">
    <property type="component" value="Unassembled WGS sequence"/>
</dbReference>